<name>A0A382KPS4_9ZZZZ</name>
<evidence type="ECO:0000259" key="1">
    <source>
        <dbReference type="Pfam" id="PF23500"/>
    </source>
</evidence>
<dbReference type="Gene3D" id="1.25.10.10">
    <property type="entry name" value="Leucine-rich Repeat Variant"/>
    <property type="match status" value="1"/>
</dbReference>
<proteinExistence type="predicted"/>
<dbReference type="EMBL" id="UINC01081415">
    <property type="protein sequence ID" value="SVC25242.1"/>
    <property type="molecule type" value="Genomic_DNA"/>
</dbReference>
<dbReference type="InterPro" id="IPR011042">
    <property type="entry name" value="6-blade_b-propeller_TolB-like"/>
</dbReference>
<dbReference type="InterPro" id="IPR055557">
    <property type="entry name" value="DUF7133"/>
</dbReference>
<dbReference type="AlphaFoldDB" id="A0A382KPS4"/>
<organism evidence="2">
    <name type="scientific">marine metagenome</name>
    <dbReference type="NCBI Taxonomy" id="408172"/>
    <lineage>
        <taxon>unclassified sequences</taxon>
        <taxon>metagenomes</taxon>
        <taxon>ecological metagenomes</taxon>
    </lineage>
</organism>
<gene>
    <name evidence="2" type="ORF">METZ01_LOCUS278096</name>
</gene>
<dbReference type="Pfam" id="PF23500">
    <property type="entry name" value="DUF7133"/>
    <property type="match status" value="1"/>
</dbReference>
<dbReference type="InterPro" id="IPR016024">
    <property type="entry name" value="ARM-type_fold"/>
</dbReference>
<dbReference type="Gene3D" id="2.120.10.30">
    <property type="entry name" value="TolB, C-terminal domain"/>
    <property type="match status" value="1"/>
</dbReference>
<accession>A0A382KPS4</accession>
<dbReference type="InterPro" id="IPR011989">
    <property type="entry name" value="ARM-like"/>
</dbReference>
<dbReference type="SUPFAM" id="SSF48371">
    <property type="entry name" value="ARM repeat"/>
    <property type="match status" value="1"/>
</dbReference>
<evidence type="ECO:0000313" key="2">
    <source>
        <dbReference type="EMBL" id="SVC25242.1"/>
    </source>
</evidence>
<feature type="non-terminal residue" evidence="2">
    <location>
        <position position="417"/>
    </location>
</feature>
<sequence>KVSMLERRINHPRWGPDNWIYAGRGRGGRITGPHLANPVDLPSSDFRFKPDGSAIEPVTGGTATIGWTFSGTGQRFVATTVTPGNYVAPVPWRYLARNQNVALRGTHSQAADYQKAFQISKPHPWRLKRANDPGFFRYYNQKYGDAESVATGYFTGSCSPMVYQDKALPGLRGSYLVCEPATNLLHRAVIRQDGPLLKLERPKTEAKSEFLSSKDAWFHPMSIAHEPDGAVAIVDFYREIIEDYSAIPRYLQQQYELDHGKDHGRIWRLVHKDMPKSPDPDMSKLGAVALAKEAGSPYHWRRQTARRLLVEKATLSTEVTKILIEFAKDASGSRESVVNALHTLAGLGKLSPPPLLAALAHADFGVRVHALRLTEPWLDHSTKVLEKVVSMTEEDNPLVLIQLALTLGESRSAKTSR</sequence>
<feature type="domain" description="DUF7133" evidence="1">
    <location>
        <begin position="6"/>
        <end position="273"/>
    </location>
</feature>
<protein>
    <recommendedName>
        <fullName evidence="1">DUF7133 domain-containing protein</fullName>
    </recommendedName>
</protein>
<reference evidence="2" key="1">
    <citation type="submission" date="2018-05" db="EMBL/GenBank/DDBJ databases">
        <authorList>
            <person name="Lanie J.A."/>
            <person name="Ng W.-L."/>
            <person name="Kazmierczak K.M."/>
            <person name="Andrzejewski T.M."/>
            <person name="Davidsen T.M."/>
            <person name="Wayne K.J."/>
            <person name="Tettelin H."/>
            <person name="Glass J.I."/>
            <person name="Rusch D."/>
            <person name="Podicherti R."/>
            <person name="Tsui H.-C.T."/>
            <person name="Winkler M.E."/>
        </authorList>
    </citation>
    <scope>NUCLEOTIDE SEQUENCE</scope>
</reference>
<feature type="non-terminal residue" evidence="2">
    <location>
        <position position="1"/>
    </location>
</feature>